<dbReference type="InterPro" id="IPR003812">
    <property type="entry name" value="Fido"/>
</dbReference>
<dbReference type="EMBL" id="FUYY01000008">
    <property type="protein sequence ID" value="SKB80185.1"/>
    <property type="molecule type" value="Genomic_DNA"/>
</dbReference>
<feature type="binding site" evidence="1">
    <location>
        <position position="69"/>
    </location>
    <ligand>
        <name>ATP</name>
        <dbReference type="ChEBI" id="CHEBI:30616"/>
    </ligand>
</feature>
<dbReference type="Gene3D" id="1.10.3290.10">
    <property type="entry name" value="Fido-like domain"/>
    <property type="match status" value="1"/>
</dbReference>
<dbReference type="InterPro" id="IPR025758">
    <property type="entry name" value="Fic/DOC_N"/>
</dbReference>
<feature type="active site" evidence="2">
    <location>
        <position position="203"/>
    </location>
</feature>
<evidence type="ECO:0000256" key="2">
    <source>
        <dbReference type="PIRSR" id="PIRSR640198-1"/>
    </source>
</evidence>
<evidence type="ECO:0000259" key="4">
    <source>
        <dbReference type="PROSITE" id="PS51459"/>
    </source>
</evidence>
<dbReference type="PIRSF" id="PIRSF038925">
    <property type="entry name" value="AMP-prot_trans"/>
    <property type="match status" value="1"/>
</dbReference>
<dbReference type="PROSITE" id="PS51459">
    <property type="entry name" value="FIDO"/>
    <property type="match status" value="1"/>
</dbReference>
<feature type="binding site" evidence="1">
    <location>
        <position position="203"/>
    </location>
    <ligand>
        <name>ATP</name>
        <dbReference type="ChEBI" id="CHEBI:30616"/>
    </ligand>
</feature>
<dbReference type="RefSeq" id="WP_079721888.1">
    <property type="nucleotide sequence ID" value="NZ_FUYY01000008.1"/>
</dbReference>
<reference evidence="6" key="1">
    <citation type="submission" date="2017-02" db="EMBL/GenBank/DDBJ databases">
        <authorList>
            <person name="Varghese N."/>
            <person name="Submissions S."/>
        </authorList>
    </citation>
    <scope>NUCLEOTIDE SEQUENCE [LARGE SCALE GENOMIC DNA]</scope>
    <source>
        <strain evidence="6">DSM 23405</strain>
    </source>
</reference>
<accession>A0A1T5E8W9</accession>
<dbReference type="OrthoDB" id="9814400at2"/>
<feature type="binding site" evidence="1">
    <location>
        <begin position="208"/>
        <end position="214"/>
    </location>
    <ligand>
        <name>ATP</name>
        <dbReference type="ChEBI" id="CHEBI:30616"/>
    </ligand>
</feature>
<protein>
    <submittedName>
        <fullName evidence="5">Fic family protein</fullName>
    </submittedName>
</protein>
<keyword evidence="6" id="KW-1185">Reference proteome</keyword>
<dbReference type="InterPro" id="IPR026287">
    <property type="entry name" value="SoFic-like"/>
</dbReference>
<dbReference type="InterPro" id="IPR040198">
    <property type="entry name" value="Fido_containing"/>
</dbReference>
<keyword evidence="1" id="KW-0067">ATP-binding</keyword>
<dbReference type="STRING" id="241145.SAMN05660776_3068"/>
<feature type="domain" description="Fido" evidence="4">
    <location>
        <begin position="119"/>
        <end position="267"/>
    </location>
</feature>
<organism evidence="5 6">
    <name type="scientific">Salegentibacter holothuriorum</name>
    <dbReference type="NCBI Taxonomy" id="241145"/>
    <lineage>
        <taxon>Bacteria</taxon>
        <taxon>Pseudomonadati</taxon>
        <taxon>Bacteroidota</taxon>
        <taxon>Flavobacteriia</taxon>
        <taxon>Flavobacteriales</taxon>
        <taxon>Flavobacteriaceae</taxon>
        <taxon>Salegentibacter</taxon>
    </lineage>
</organism>
<sequence>MDFNETEAVRYHYGKFPPKNISYNNFITEIIKATAALARYDQTLKNLHNNEILLAPLRNQEAVISSRIEGTISTMDEILQYEADDDGGNLNARSEVIETILYQRALKNAQKALEDGYELSTSYIKQMHQQLLHFGRGATKSPGEFKKEQNYLADKIKKKIQFIPISPEKLDEGLEELFNYLKNSNDPALIKTALMHLEFEALHPFQDGNGRIGRMLITLFLWKEGILSQPHFYISGYMEENKDQYIDTMRKVSEKNDWEAWIKFFLTAVEKQAIWNLEIAENIRTLYEKMKIEFSDILSSKWSMNTLDFVFTFPVFRNNKFISTSGIPSATAAGITKKLLENGYLLQKEEASGRRPALYSFEPLMRIVRV</sequence>
<dbReference type="SUPFAM" id="SSF140931">
    <property type="entry name" value="Fic-like"/>
    <property type="match status" value="1"/>
</dbReference>
<feature type="binding site" evidence="1">
    <location>
        <position position="245"/>
    </location>
    <ligand>
        <name>ATP</name>
        <dbReference type="ChEBI" id="CHEBI:30616"/>
    </ligand>
</feature>
<evidence type="ECO:0000313" key="6">
    <source>
        <dbReference type="Proteomes" id="UP000190230"/>
    </source>
</evidence>
<evidence type="ECO:0000256" key="1">
    <source>
        <dbReference type="PIRSR" id="PIRSR038925-1"/>
    </source>
</evidence>
<dbReference type="Pfam" id="PF02661">
    <property type="entry name" value="Fic"/>
    <property type="match status" value="1"/>
</dbReference>
<keyword evidence="1" id="KW-0547">Nucleotide-binding</keyword>
<feature type="binding site" evidence="3">
    <location>
        <begin position="207"/>
        <end position="214"/>
    </location>
    <ligand>
        <name>ATP</name>
        <dbReference type="ChEBI" id="CHEBI:30616"/>
    </ligand>
</feature>
<name>A0A1T5E8W9_9FLAO</name>
<dbReference type="Pfam" id="PF13784">
    <property type="entry name" value="Fic_N"/>
    <property type="match status" value="1"/>
</dbReference>
<dbReference type="PANTHER" id="PTHR13504">
    <property type="entry name" value="FIDO DOMAIN-CONTAINING PROTEIN DDB_G0283145"/>
    <property type="match status" value="1"/>
</dbReference>
<dbReference type="GO" id="GO:0005524">
    <property type="term" value="F:ATP binding"/>
    <property type="evidence" value="ECO:0007669"/>
    <property type="project" value="UniProtKB-KW"/>
</dbReference>
<evidence type="ECO:0000256" key="3">
    <source>
        <dbReference type="PIRSR" id="PIRSR640198-2"/>
    </source>
</evidence>
<dbReference type="PANTHER" id="PTHR13504:SF38">
    <property type="entry name" value="FIDO DOMAIN-CONTAINING PROTEIN"/>
    <property type="match status" value="1"/>
</dbReference>
<evidence type="ECO:0000313" key="5">
    <source>
        <dbReference type="EMBL" id="SKB80185.1"/>
    </source>
</evidence>
<dbReference type="InterPro" id="IPR036597">
    <property type="entry name" value="Fido-like_dom_sf"/>
</dbReference>
<dbReference type="Proteomes" id="UP000190230">
    <property type="component" value="Unassembled WGS sequence"/>
</dbReference>
<dbReference type="AlphaFoldDB" id="A0A1T5E8W9"/>
<proteinExistence type="predicted"/>
<gene>
    <name evidence="5" type="ORF">SAMN05660776_3068</name>
</gene>